<dbReference type="Proteomes" id="UP000023152">
    <property type="component" value="Unassembled WGS sequence"/>
</dbReference>
<feature type="repeat" description="WD" evidence="3">
    <location>
        <begin position="418"/>
        <end position="459"/>
    </location>
</feature>
<dbReference type="PROSITE" id="PS50082">
    <property type="entry name" value="WD_REPEATS_2"/>
    <property type="match status" value="3"/>
</dbReference>
<name>X6P0N6_RETFI</name>
<evidence type="ECO:0000313" key="6">
    <source>
        <dbReference type="Proteomes" id="UP000023152"/>
    </source>
</evidence>
<reference evidence="5 6" key="1">
    <citation type="journal article" date="2013" name="Curr. Biol.">
        <title>The Genome of the Foraminiferan Reticulomyxa filosa.</title>
        <authorList>
            <person name="Glockner G."/>
            <person name="Hulsmann N."/>
            <person name="Schleicher M."/>
            <person name="Noegel A.A."/>
            <person name="Eichinger L."/>
            <person name="Gallinger C."/>
            <person name="Pawlowski J."/>
            <person name="Sierra R."/>
            <person name="Euteneuer U."/>
            <person name="Pillet L."/>
            <person name="Moustafa A."/>
            <person name="Platzer M."/>
            <person name="Groth M."/>
            <person name="Szafranski K."/>
            <person name="Schliwa M."/>
        </authorList>
    </citation>
    <scope>NUCLEOTIDE SEQUENCE [LARGE SCALE GENOMIC DNA]</scope>
</reference>
<dbReference type="AlphaFoldDB" id="X6P0N6"/>
<keyword evidence="6" id="KW-1185">Reference proteome</keyword>
<dbReference type="Gene3D" id="2.130.10.10">
    <property type="entry name" value="YVTN repeat-like/Quinoprotein amine dehydrogenase"/>
    <property type="match status" value="2"/>
</dbReference>
<proteinExistence type="predicted"/>
<evidence type="ECO:0000256" key="4">
    <source>
        <dbReference type="SAM" id="Phobius"/>
    </source>
</evidence>
<keyword evidence="4" id="KW-0812">Transmembrane</keyword>
<dbReference type="PANTHER" id="PTHR19879:SF9">
    <property type="entry name" value="TRANSCRIPTION INITIATION FACTOR TFIID SUBUNIT 5"/>
    <property type="match status" value="1"/>
</dbReference>
<dbReference type="CDD" id="cd00200">
    <property type="entry name" value="WD40"/>
    <property type="match status" value="1"/>
</dbReference>
<dbReference type="Pfam" id="PF00400">
    <property type="entry name" value="WD40"/>
    <property type="match status" value="3"/>
</dbReference>
<keyword evidence="4" id="KW-1133">Transmembrane helix</keyword>
<dbReference type="InterPro" id="IPR001680">
    <property type="entry name" value="WD40_rpt"/>
</dbReference>
<organism evidence="5 6">
    <name type="scientific">Reticulomyxa filosa</name>
    <dbReference type="NCBI Taxonomy" id="46433"/>
    <lineage>
        <taxon>Eukaryota</taxon>
        <taxon>Sar</taxon>
        <taxon>Rhizaria</taxon>
        <taxon>Retaria</taxon>
        <taxon>Foraminifera</taxon>
        <taxon>Monothalamids</taxon>
        <taxon>Reticulomyxidae</taxon>
        <taxon>Reticulomyxa</taxon>
    </lineage>
</organism>
<dbReference type="InterPro" id="IPR015943">
    <property type="entry name" value="WD40/YVTN_repeat-like_dom_sf"/>
</dbReference>
<feature type="repeat" description="WD" evidence="3">
    <location>
        <begin position="502"/>
        <end position="536"/>
    </location>
</feature>
<keyword evidence="1 3" id="KW-0853">WD repeat</keyword>
<dbReference type="InterPro" id="IPR020472">
    <property type="entry name" value="WD40_PAC1"/>
</dbReference>
<feature type="repeat" description="WD" evidence="3">
    <location>
        <begin position="460"/>
        <end position="501"/>
    </location>
</feature>
<protein>
    <submittedName>
        <fullName evidence="5">WD-40 repeat protein</fullName>
    </submittedName>
</protein>
<dbReference type="PROSITE" id="PS50294">
    <property type="entry name" value="WD_REPEATS_REGION"/>
    <property type="match status" value="3"/>
</dbReference>
<keyword evidence="2" id="KW-0677">Repeat</keyword>
<feature type="transmembrane region" description="Helical" evidence="4">
    <location>
        <begin position="235"/>
        <end position="256"/>
    </location>
</feature>
<accession>X6P0N6</accession>
<keyword evidence="4" id="KW-0472">Membrane</keyword>
<sequence length="536" mass="61652">MFEKCELFPKYIYIVFCLFKIKGSISINAKRKACQNQFDIVTKLYYCIFLLCYSDGKYLKKIGRRKNEKEKKKQKVLCWMKCRFSSLKLIATENKTPQFLSKDGQENNINRICVRNEDHCVGTATSSKQKCSVLNRHLDSSIFWLSNNCLQSKMDLNSLREFQAMEALWKNKIAIIIFLRSRSYLEAWDANPRKLSRSHSHMFRINLHKKSPVQMLVRFWLRRCMLVCPDQAKEFITIIAKYVGFLICFIMSKFLYSLKKKKKANKKCNTKGKIFWGSESVEYLTIFDLTLAKQLELQNPLGVQLSPDGGISASWGWSGPIRLVDVKSNTELGSFLEKVYNIRSANFSPDGRILLVCVGDVISIWDATSQSLVHDIKVEKTDFEEAQVSSDGCTFVIWTRSEEIKVWDAKSQQVVQSLIGHSRWVMGTSFSWDCKRLLSWSLDQTIRIWDVATGNQLQVFEGHVDYVTQAQFSPDEQFVVSSSADKTIRIWDVKSGRQVQKLEGHSAGVDGVQFSVDGDALVSWSSDNTVRVWESL</sequence>
<dbReference type="OrthoDB" id="311712at2759"/>
<dbReference type="PROSITE" id="PS00678">
    <property type="entry name" value="WD_REPEATS_1"/>
    <property type="match status" value="1"/>
</dbReference>
<gene>
    <name evidence="5" type="ORF">RFI_05482</name>
</gene>
<evidence type="ECO:0000256" key="3">
    <source>
        <dbReference type="PROSITE-ProRule" id="PRU00221"/>
    </source>
</evidence>
<dbReference type="PANTHER" id="PTHR19879">
    <property type="entry name" value="TRANSCRIPTION INITIATION FACTOR TFIID"/>
    <property type="match status" value="1"/>
</dbReference>
<dbReference type="EMBL" id="ASPP01004802">
    <property type="protein sequence ID" value="ETO31639.1"/>
    <property type="molecule type" value="Genomic_DNA"/>
</dbReference>
<evidence type="ECO:0000313" key="5">
    <source>
        <dbReference type="EMBL" id="ETO31639.1"/>
    </source>
</evidence>
<dbReference type="PRINTS" id="PR00320">
    <property type="entry name" value="GPROTEINBRPT"/>
</dbReference>
<evidence type="ECO:0000256" key="1">
    <source>
        <dbReference type="ARBA" id="ARBA00022574"/>
    </source>
</evidence>
<dbReference type="SMART" id="SM00320">
    <property type="entry name" value="WD40"/>
    <property type="match status" value="5"/>
</dbReference>
<dbReference type="InterPro" id="IPR019775">
    <property type="entry name" value="WD40_repeat_CS"/>
</dbReference>
<dbReference type="InterPro" id="IPR036322">
    <property type="entry name" value="WD40_repeat_dom_sf"/>
</dbReference>
<dbReference type="SUPFAM" id="SSF50978">
    <property type="entry name" value="WD40 repeat-like"/>
    <property type="match status" value="1"/>
</dbReference>
<comment type="caution">
    <text evidence="5">The sequence shown here is derived from an EMBL/GenBank/DDBJ whole genome shotgun (WGS) entry which is preliminary data.</text>
</comment>
<evidence type="ECO:0000256" key="2">
    <source>
        <dbReference type="ARBA" id="ARBA00022737"/>
    </source>
</evidence>